<reference evidence="2 3" key="1">
    <citation type="journal article" date="2020" name="ISME J.">
        <title>Uncovering the hidden diversity of litter-decomposition mechanisms in mushroom-forming fungi.</title>
        <authorList>
            <person name="Floudas D."/>
            <person name="Bentzer J."/>
            <person name="Ahren D."/>
            <person name="Johansson T."/>
            <person name="Persson P."/>
            <person name="Tunlid A."/>
        </authorList>
    </citation>
    <scope>NUCLEOTIDE SEQUENCE [LARGE SCALE GENOMIC DNA]</scope>
    <source>
        <strain evidence="2 3">CBS 146.42</strain>
    </source>
</reference>
<evidence type="ECO:0000313" key="3">
    <source>
        <dbReference type="Proteomes" id="UP000559027"/>
    </source>
</evidence>
<feature type="compositionally biased region" description="Basic and acidic residues" evidence="1">
    <location>
        <begin position="154"/>
        <end position="176"/>
    </location>
</feature>
<dbReference type="Proteomes" id="UP000559027">
    <property type="component" value="Unassembled WGS sequence"/>
</dbReference>
<feature type="compositionally biased region" description="Polar residues" evidence="1">
    <location>
        <begin position="138"/>
        <end position="149"/>
    </location>
</feature>
<protein>
    <submittedName>
        <fullName evidence="2">Uncharacterized protein</fullName>
    </submittedName>
</protein>
<name>A0A8H5FQ70_9AGAR</name>
<feature type="region of interest" description="Disordered" evidence="1">
    <location>
        <begin position="396"/>
        <end position="421"/>
    </location>
</feature>
<proteinExistence type="predicted"/>
<evidence type="ECO:0000256" key="1">
    <source>
        <dbReference type="SAM" id="MobiDB-lite"/>
    </source>
</evidence>
<dbReference type="EMBL" id="JAACJO010000059">
    <property type="protein sequence ID" value="KAF5344638.1"/>
    <property type="molecule type" value="Genomic_DNA"/>
</dbReference>
<comment type="caution">
    <text evidence="2">The sequence shown here is derived from an EMBL/GenBank/DDBJ whole genome shotgun (WGS) entry which is preliminary data.</text>
</comment>
<gene>
    <name evidence="2" type="ORF">D9756_011222</name>
</gene>
<keyword evidence="3" id="KW-1185">Reference proteome</keyword>
<evidence type="ECO:0000313" key="2">
    <source>
        <dbReference type="EMBL" id="KAF5344638.1"/>
    </source>
</evidence>
<organism evidence="2 3">
    <name type="scientific">Leucocoprinus leucothites</name>
    <dbReference type="NCBI Taxonomy" id="201217"/>
    <lineage>
        <taxon>Eukaryota</taxon>
        <taxon>Fungi</taxon>
        <taxon>Dikarya</taxon>
        <taxon>Basidiomycota</taxon>
        <taxon>Agaricomycotina</taxon>
        <taxon>Agaricomycetes</taxon>
        <taxon>Agaricomycetidae</taxon>
        <taxon>Agaricales</taxon>
        <taxon>Agaricineae</taxon>
        <taxon>Agaricaceae</taxon>
        <taxon>Leucocoprinus</taxon>
    </lineage>
</organism>
<dbReference type="OrthoDB" id="3133286at2759"/>
<sequence>MAALVLMPPPQQILQLPRGTGTMSARVSRSLNAMDLDRVQHSVYQSNDTTAGNMWSAMYALRLIEPRGVFPTVVTAIQMYHMDLPDMFIATDSIRLGAVADPHAISPIPRNLFPPNRVPVPLAQPDLPLHPLPKGTRDNVSSRNKQNWAPYSRPSDDLHRLRDPEWQTIDHTDRQQKRYRRQPVPSSRFSLSTVFIADVDVVVLVPAASPAAAEITVEEIKQLVADNSSSDFYLQPSRDPNATHKILYHVLTPTHPTPDDSGHHACKVDLLLPGMIGIPKSIPSDVIHYEDYFPDIPLIPFGVLLLLKVGAWYEHQRDGRLRIMREKLKYDRKDIMELLDLAENEYMIRMRDVEAWAGWDWLNVMREYVREYADKFPDTKRSWEAIGVGVQSEWSLPPTRGLPPPQGLPHTRGLLPTRVSR</sequence>
<feature type="region of interest" description="Disordered" evidence="1">
    <location>
        <begin position="124"/>
        <end position="183"/>
    </location>
</feature>
<dbReference type="AlphaFoldDB" id="A0A8H5FQ70"/>
<accession>A0A8H5FQ70</accession>